<feature type="transmembrane region" description="Helical" evidence="2">
    <location>
        <begin position="72"/>
        <end position="94"/>
    </location>
</feature>
<reference evidence="4 5" key="1">
    <citation type="submission" date="2020-07" db="EMBL/GenBank/DDBJ databases">
        <title>Sequencing the genomes of 1000 actinobacteria strains.</title>
        <authorList>
            <person name="Klenk H.-P."/>
        </authorList>
    </citation>
    <scope>NUCLEOTIDE SEQUENCE [LARGE SCALE GENOMIC DNA]</scope>
    <source>
        <strain evidence="4 5">DSM 15165</strain>
    </source>
</reference>
<evidence type="ECO:0000313" key="5">
    <source>
        <dbReference type="Proteomes" id="UP000578352"/>
    </source>
</evidence>
<evidence type="ECO:0000256" key="2">
    <source>
        <dbReference type="SAM" id="Phobius"/>
    </source>
</evidence>
<keyword evidence="2" id="KW-0472">Membrane</keyword>
<evidence type="ECO:0000313" key="4">
    <source>
        <dbReference type="EMBL" id="NYJ24601.1"/>
    </source>
</evidence>
<feature type="region of interest" description="Disordered" evidence="1">
    <location>
        <begin position="168"/>
        <end position="207"/>
    </location>
</feature>
<proteinExistence type="predicted"/>
<keyword evidence="2" id="KW-1133">Transmembrane helix</keyword>
<evidence type="ECO:0000256" key="1">
    <source>
        <dbReference type="SAM" id="MobiDB-lite"/>
    </source>
</evidence>
<organism evidence="4 5">
    <name type="scientific">Leifsonia shinshuensis</name>
    <dbReference type="NCBI Taxonomy" id="150026"/>
    <lineage>
        <taxon>Bacteria</taxon>
        <taxon>Bacillati</taxon>
        <taxon>Actinomycetota</taxon>
        <taxon>Actinomycetes</taxon>
        <taxon>Micrococcales</taxon>
        <taxon>Microbacteriaceae</taxon>
        <taxon>Leifsonia</taxon>
    </lineage>
</organism>
<dbReference type="InterPro" id="IPR025889">
    <property type="entry name" value="GSP17M-like_dom"/>
</dbReference>
<accession>A0A853CZ65</accession>
<comment type="caution">
    <text evidence="4">The sequence shown here is derived from an EMBL/GenBank/DDBJ whole genome shotgun (WGS) entry which is preliminary data.</text>
</comment>
<dbReference type="Proteomes" id="UP000578352">
    <property type="component" value="Unassembled WGS sequence"/>
</dbReference>
<keyword evidence="2" id="KW-0812">Transmembrane</keyword>
<feature type="domain" description="General stress protein 17M-like" evidence="3">
    <location>
        <begin position="22"/>
        <end position="106"/>
    </location>
</feature>
<dbReference type="AlphaFoldDB" id="A0A853CZ65"/>
<name>A0A853CZ65_9MICO</name>
<dbReference type="RefSeq" id="WP_179606837.1">
    <property type="nucleotide sequence ID" value="NZ_BAABEH010000001.1"/>
</dbReference>
<dbReference type="Pfam" id="PF11181">
    <property type="entry name" value="YflT"/>
    <property type="match status" value="1"/>
</dbReference>
<gene>
    <name evidence="4" type="ORF">HNR13_002888</name>
</gene>
<feature type="transmembrane region" description="Helical" evidence="2">
    <location>
        <begin position="100"/>
        <end position="124"/>
    </location>
</feature>
<feature type="compositionally biased region" description="Pro residues" evidence="1">
    <location>
        <begin position="174"/>
        <end position="194"/>
    </location>
</feature>
<sequence length="207" mass="21765">MTTPSPLGGRNRTLFPTMPRGEIVAAYETYVDAQQAVDVLARADFPVDKVSIVGSDLKSVERVTGKLTWGRVALAGAASGAWLGIFFGLLLLIFSPTVSYAFVIAAVLIGAGFGMLFGIVSYAINRRRRDYTSVMQVIATSYSVLVDSDLVNRARNLLGGVADVQAAPGGWAPPAHPSDPPPAQPVQPPAQPEPPADDQQPPAPPAS</sequence>
<protein>
    <recommendedName>
        <fullName evidence="3">General stress protein 17M-like domain-containing protein</fullName>
    </recommendedName>
</protein>
<evidence type="ECO:0000259" key="3">
    <source>
        <dbReference type="Pfam" id="PF11181"/>
    </source>
</evidence>
<dbReference type="EMBL" id="JACCFL010000001">
    <property type="protein sequence ID" value="NYJ24601.1"/>
    <property type="molecule type" value="Genomic_DNA"/>
</dbReference>